<dbReference type="Gene3D" id="3.40.50.720">
    <property type="entry name" value="NAD(P)-binding Rossmann-like Domain"/>
    <property type="match status" value="1"/>
</dbReference>
<keyword evidence="2" id="KW-0560">Oxidoreductase</keyword>
<dbReference type="Gene3D" id="3.30.360.10">
    <property type="entry name" value="Dihydrodipicolinate Reductase, domain 2"/>
    <property type="match status" value="1"/>
</dbReference>
<feature type="domain" description="GFO/IDH/MocA-like oxidoreductase" evidence="4">
    <location>
        <begin position="137"/>
        <end position="250"/>
    </location>
</feature>
<proteinExistence type="inferred from homology"/>
<evidence type="ECO:0000313" key="6">
    <source>
        <dbReference type="EMBL" id="TCP04180.1"/>
    </source>
</evidence>
<dbReference type="Proteomes" id="UP000239406">
    <property type="component" value="Unassembled WGS sequence"/>
</dbReference>
<name>A0A2S5T2Y8_9BURK</name>
<evidence type="ECO:0000313" key="5">
    <source>
        <dbReference type="EMBL" id="PPE69289.1"/>
    </source>
</evidence>
<dbReference type="OrthoDB" id="9793050at2"/>
<evidence type="ECO:0000313" key="7">
    <source>
        <dbReference type="Proteomes" id="UP000239406"/>
    </source>
</evidence>
<dbReference type="InterPro" id="IPR000683">
    <property type="entry name" value="Gfo/Idh/MocA-like_OxRdtase_N"/>
</dbReference>
<feature type="domain" description="Gfo/Idh/MocA-like oxidoreductase N-terminal" evidence="3">
    <location>
        <begin position="9"/>
        <end position="126"/>
    </location>
</feature>
<dbReference type="GO" id="GO:0016491">
    <property type="term" value="F:oxidoreductase activity"/>
    <property type="evidence" value="ECO:0007669"/>
    <property type="project" value="UniProtKB-KW"/>
</dbReference>
<evidence type="ECO:0000256" key="2">
    <source>
        <dbReference type="ARBA" id="ARBA00023002"/>
    </source>
</evidence>
<dbReference type="InterPro" id="IPR055170">
    <property type="entry name" value="GFO_IDH_MocA-like_dom"/>
</dbReference>
<dbReference type="GO" id="GO:0000166">
    <property type="term" value="F:nucleotide binding"/>
    <property type="evidence" value="ECO:0007669"/>
    <property type="project" value="InterPro"/>
</dbReference>
<dbReference type="SUPFAM" id="SSF55347">
    <property type="entry name" value="Glyceraldehyde-3-phosphate dehydrogenase-like, C-terminal domain"/>
    <property type="match status" value="1"/>
</dbReference>
<dbReference type="PANTHER" id="PTHR22604:SF105">
    <property type="entry name" value="TRANS-1,2-DIHYDROBENZENE-1,2-DIOL DEHYDROGENASE"/>
    <property type="match status" value="1"/>
</dbReference>
<comment type="caution">
    <text evidence="5">The sequence shown here is derived from an EMBL/GenBank/DDBJ whole genome shotgun (WGS) entry which is preliminary data.</text>
</comment>
<dbReference type="Pfam" id="PF22725">
    <property type="entry name" value="GFO_IDH_MocA_C3"/>
    <property type="match status" value="1"/>
</dbReference>
<dbReference type="EMBL" id="PSNY01000013">
    <property type="protein sequence ID" value="PPE69289.1"/>
    <property type="molecule type" value="Genomic_DNA"/>
</dbReference>
<reference evidence="5 7" key="1">
    <citation type="submission" date="2018-02" db="EMBL/GenBank/DDBJ databases">
        <title>Reclassifiation of [Polyangium] brachysporum DSM 7029 as Guopingzhaonella breviflexa gen. nov., sp. nov., a member of the family Comamonadaceae.</title>
        <authorList>
            <person name="Tang B."/>
        </authorList>
    </citation>
    <scope>NUCLEOTIDE SEQUENCE [LARGE SCALE GENOMIC DNA]</scope>
    <source>
        <strain evidence="5 7">DSM 15344</strain>
    </source>
</reference>
<evidence type="ECO:0000259" key="4">
    <source>
        <dbReference type="Pfam" id="PF22725"/>
    </source>
</evidence>
<protein>
    <submittedName>
        <fullName evidence="6">Dehydrogenase</fullName>
    </submittedName>
    <submittedName>
        <fullName evidence="5">Oxidoreductase</fullName>
    </submittedName>
</protein>
<dbReference type="InterPro" id="IPR036291">
    <property type="entry name" value="NAD(P)-bd_dom_sf"/>
</dbReference>
<dbReference type="SUPFAM" id="SSF51735">
    <property type="entry name" value="NAD(P)-binding Rossmann-fold domains"/>
    <property type="match status" value="1"/>
</dbReference>
<accession>A0A2S5T2Y8</accession>
<evidence type="ECO:0000259" key="3">
    <source>
        <dbReference type="Pfam" id="PF01408"/>
    </source>
</evidence>
<dbReference type="EMBL" id="SLXF01000011">
    <property type="protein sequence ID" value="TCP04180.1"/>
    <property type="molecule type" value="Genomic_DNA"/>
</dbReference>
<keyword evidence="7" id="KW-1185">Reference proteome</keyword>
<reference evidence="6 8" key="2">
    <citation type="submission" date="2019-03" db="EMBL/GenBank/DDBJ databases">
        <title>Genomic Encyclopedia of Type Strains, Phase IV (KMG-IV): sequencing the most valuable type-strain genomes for metagenomic binning, comparative biology and taxonomic classification.</title>
        <authorList>
            <person name="Goeker M."/>
        </authorList>
    </citation>
    <scope>NUCLEOTIDE SEQUENCE [LARGE SCALE GENOMIC DNA]</scope>
    <source>
        <strain evidence="6 8">DSM 15264</strain>
    </source>
</reference>
<dbReference type="RefSeq" id="WP_104358022.1">
    <property type="nucleotide sequence ID" value="NZ_CP064338.1"/>
</dbReference>
<dbReference type="PANTHER" id="PTHR22604">
    <property type="entry name" value="OXIDOREDUCTASES"/>
    <property type="match status" value="1"/>
</dbReference>
<evidence type="ECO:0000256" key="1">
    <source>
        <dbReference type="ARBA" id="ARBA00010928"/>
    </source>
</evidence>
<dbReference type="InterPro" id="IPR050984">
    <property type="entry name" value="Gfo/Idh/MocA_domain"/>
</dbReference>
<comment type="similarity">
    <text evidence="1">Belongs to the Gfo/Idh/MocA family.</text>
</comment>
<gene>
    <name evidence="5" type="ORF">C1702_12385</name>
    <name evidence="6" type="ORF">EV676_11181</name>
</gene>
<dbReference type="Proteomes" id="UP000294772">
    <property type="component" value="Unassembled WGS sequence"/>
</dbReference>
<organism evidence="5 7">
    <name type="scientific">Caldimonas thermodepolymerans</name>
    <dbReference type="NCBI Taxonomy" id="215580"/>
    <lineage>
        <taxon>Bacteria</taxon>
        <taxon>Pseudomonadati</taxon>
        <taxon>Pseudomonadota</taxon>
        <taxon>Betaproteobacteria</taxon>
        <taxon>Burkholderiales</taxon>
        <taxon>Sphaerotilaceae</taxon>
        <taxon>Caldimonas</taxon>
    </lineage>
</organism>
<dbReference type="AlphaFoldDB" id="A0A2S5T2Y8"/>
<sequence>MDQTTAPPLRWGLLGAGRITEGALIPALRAQGAALVAIGCRDAARGQDYAQRHGIPHALSYADLLAREDIDAVYIGLHNSAHLPWTLAALAAGKHVLCEKPLALDAGEVRRMQQAQAASGRLVHEAFMYRYHPQIERLCALVHGGELGELQAMRGAFGFRLDRAQDSRWDPTLGGGALYDVGCYPLSLMRLLTGARPQVHDVRARRGGQGVDVLAHVVLGFGEVLGHFDCGFSLPALDAYFEVIGTRGSARLTHPFLAKGIETELVVRIGETQRTERFAAVDPYRLMVAHFERAVRGHAALRWGLDDALEQAEALDAIFARLQWSEAR</sequence>
<dbReference type="Pfam" id="PF01408">
    <property type="entry name" value="GFO_IDH_MocA"/>
    <property type="match status" value="1"/>
</dbReference>
<evidence type="ECO:0000313" key="8">
    <source>
        <dbReference type="Proteomes" id="UP000294772"/>
    </source>
</evidence>